<proteinExistence type="predicted"/>
<sequence length="276" mass="30966">MPAAKPRVLYVTDLGYDARGRVYHAEDIDLSARLRPDFTIALCHPHDVETLMPAFDAVVVRNSGPVMGFQREYDDFRAAAIRSGALIFNSLDGRGDMAGKQYLLDLTVAGYRVIPTIERAADLDRLPEVAEYVVKPKDGADSHGLEFVTLEGLQDVADGVLIQPRIDFDYEVSFYYVDDHFQYALYAPDTEHRWKLQRYEPTSADLKFASRFVEWNTLTHGITRVDACRAPDGSLLLVELEDLNPYLSLEVLDPQTRDDFVAAMGTSLRSLLASGQ</sequence>
<name>A0A2T0Z5P4_9ACTN</name>
<dbReference type="OrthoDB" id="4446378at2"/>
<reference evidence="1 2" key="1">
    <citation type="submission" date="2018-03" db="EMBL/GenBank/DDBJ databases">
        <title>Genomic Encyclopedia of Archaeal and Bacterial Type Strains, Phase II (KMG-II): from individual species to whole genera.</title>
        <authorList>
            <person name="Goeker M."/>
        </authorList>
    </citation>
    <scope>NUCLEOTIDE SEQUENCE [LARGE SCALE GENOMIC DNA]</scope>
    <source>
        <strain evidence="1 2">DSM 100065</strain>
    </source>
</reference>
<dbReference type="AlphaFoldDB" id="A0A2T0Z5P4"/>
<evidence type="ECO:0000313" key="1">
    <source>
        <dbReference type="EMBL" id="PRZ31670.1"/>
    </source>
</evidence>
<dbReference type="EMBL" id="PVUE01000027">
    <property type="protein sequence ID" value="PRZ31670.1"/>
    <property type="molecule type" value="Genomic_DNA"/>
</dbReference>
<dbReference type="RefSeq" id="WP_106350972.1">
    <property type="nucleotide sequence ID" value="NZ_PVUE01000027.1"/>
</dbReference>
<gene>
    <name evidence="1" type="ORF">CLV47_1275</name>
</gene>
<organism evidence="1 2">
    <name type="scientific">Antricoccus suffuscus</name>
    <dbReference type="NCBI Taxonomy" id="1629062"/>
    <lineage>
        <taxon>Bacteria</taxon>
        <taxon>Bacillati</taxon>
        <taxon>Actinomycetota</taxon>
        <taxon>Actinomycetes</taxon>
        <taxon>Geodermatophilales</taxon>
        <taxon>Antricoccaceae</taxon>
        <taxon>Antricoccus</taxon>
    </lineage>
</organism>
<keyword evidence="2" id="KW-1185">Reference proteome</keyword>
<dbReference type="SUPFAM" id="SSF56059">
    <property type="entry name" value="Glutathione synthetase ATP-binding domain-like"/>
    <property type="match status" value="1"/>
</dbReference>
<accession>A0A2T0Z5P4</accession>
<comment type="caution">
    <text evidence="1">The sequence shown here is derived from an EMBL/GenBank/DDBJ whole genome shotgun (WGS) entry which is preliminary data.</text>
</comment>
<protein>
    <recommendedName>
        <fullName evidence="3">Glutathione synthase/RimK-type ligase-like ATP-grasp enzyme</fullName>
    </recommendedName>
</protein>
<evidence type="ECO:0000313" key="2">
    <source>
        <dbReference type="Proteomes" id="UP000237752"/>
    </source>
</evidence>
<evidence type="ECO:0008006" key="3">
    <source>
        <dbReference type="Google" id="ProtNLM"/>
    </source>
</evidence>
<dbReference type="Proteomes" id="UP000237752">
    <property type="component" value="Unassembled WGS sequence"/>
</dbReference>